<evidence type="ECO:0000313" key="7">
    <source>
        <dbReference type="EMBL" id="REI41710.1"/>
    </source>
</evidence>
<dbReference type="InterPro" id="IPR045275">
    <property type="entry name" value="MscS_archaea/bacteria_type"/>
</dbReference>
<feature type="transmembrane region" description="Helical" evidence="5">
    <location>
        <begin position="94"/>
        <end position="113"/>
    </location>
</feature>
<comment type="subcellular location">
    <subcellularLocation>
        <location evidence="1">Membrane</location>
    </subcellularLocation>
</comment>
<keyword evidence="8" id="KW-1185">Reference proteome</keyword>
<dbReference type="Pfam" id="PF00924">
    <property type="entry name" value="MS_channel_2nd"/>
    <property type="match status" value="1"/>
</dbReference>
<organism evidence="7 8">
    <name type="scientific">Psychrilyobacter piezotolerans</name>
    <dbReference type="NCBI Taxonomy" id="2293438"/>
    <lineage>
        <taxon>Bacteria</taxon>
        <taxon>Fusobacteriati</taxon>
        <taxon>Fusobacteriota</taxon>
        <taxon>Fusobacteriia</taxon>
        <taxon>Fusobacteriales</taxon>
        <taxon>Fusobacteriaceae</taxon>
        <taxon>Psychrilyobacter</taxon>
    </lineage>
</organism>
<feature type="domain" description="Mechanosensitive ion channel MscS" evidence="6">
    <location>
        <begin position="116"/>
        <end position="180"/>
    </location>
</feature>
<evidence type="ECO:0000256" key="4">
    <source>
        <dbReference type="ARBA" id="ARBA00023136"/>
    </source>
</evidence>
<dbReference type="InterPro" id="IPR023408">
    <property type="entry name" value="MscS_beta-dom_sf"/>
</dbReference>
<feature type="transmembrane region" description="Helical" evidence="5">
    <location>
        <begin position="70"/>
        <end position="88"/>
    </location>
</feature>
<sequence length="185" mass="21376">MRVNGGKNMNIPLKFSENMNILFKPIENILLSILLIVVFLIVRMIFYKGIERFGRKKFLSHERIKITERFVVFFVGIIIFSTLLLVWGVKLREFFLIIATTFTIIGTACFASWSNLSNISSGVILFFNYNIKLGDKVRVGSGDDQIEGVIHNMKLFYVEIITMENELVFYPNNTMLHQPVTILKN</sequence>
<gene>
    <name evidence="7" type="ORF">DYH56_06080</name>
</gene>
<dbReference type="InterPro" id="IPR010920">
    <property type="entry name" value="LSM_dom_sf"/>
</dbReference>
<keyword evidence="3 5" id="KW-1133">Transmembrane helix</keyword>
<dbReference type="InterPro" id="IPR006685">
    <property type="entry name" value="MscS_channel_2nd"/>
</dbReference>
<dbReference type="Proteomes" id="UP000263486">
    <property type="component" value="Unassembled WGS sequence"/>
</dbReference>
<dbReference type="PANTHER" id="PTHR30221">
    <property type="entry name" value="SMALL-CONDUCTANCE MECHANOSENSITIVE CHANNEL"/>
    <property type="match status" value="1"/>
</dbReference>
<comment type="caution">
    <text evidence="7">The sequence shown here is derived from an EMBL/GenBank/DDBJ whole genome shotgun (WGS) entry which is preliminary data.</text>
</comment>
<keyword evidence="4 5" id="KW-0472">Membrane</keyword>
<evidence type="ECO:0000256" key="1">
    <source>
        <dbReference type="ARBA" id="ARBA00004370"/>
    </source>
</evidence>
<dbReference type="EMBL" id="QUAJ01000008">
    <property type="protein sequence ID" value="REI41710.1"/>
    <property type="molecule type" value="Genomic_DNA"/>
</dbReference>
<protein>
    <submittedName>
        <fullName evidence="7">Mechanosensitive ion channel family protein</fullName>
    </submittedName>
</protein>
<feature type="transmembrane region" description="Helical" evidence="5">
    <location>
        <begin position="29"/>
        <end position="50"/>
    </location>
</feature>
<keyword evidence="2 5" id="KW-0812">Transmembrane</keyword>
<dbReference type="Gene3D" id="2.30.30.60">
    <property type="match status" value="1"/>
</dbReference>
<evidence type="ECO:0000256" key="3">
    <source>
        <dbReference type="ARBA" id="ARBA00022989"/>
    </source>
</evidence>
<dbReference type="PANTHER" id="PTHR30221:SF8">
    <property type="entry name" value="SMALL-CONDUCTANCE MECHANOSENSITIVE CHANNEL"/>
    <property type="match status" value="1"/>
</dbReference>
<evidence type="ECO:0000313" key="8">
    <source>
        <dbReference type="Proteomes" id="UP000263486"/>
    </source>
</evidence>
<dbReference type="SUPFAM" id="SSF50182">
    <property type="entry name" value="Sm-like ribonucleoproteins"/>
    <property type="match status" value="1"/>
</dbReference>
<accession>A0ABX9KI51</accession>
<evidence type="ECO:0000256" key="5">
    <source>
        <dbReference type="SAM" id="Phobius"/>
    </source>
</evidence>
<evidence type="ECO:0000259" key="6">
    <source>
        <dbReference type="Pfam" id="PF00924"/>
    </source>
</evidence>
<proteinExistence type="predicted"/>
<name>A0ABX9KI51_9FUSO</name>
<evidence type="ECO:0000256" key="2">
    <source>
        <dbReference type="ARBA" id="ARBA00022692"/>
    </source>
</evidence>
<reference evidence="7 8" key="1">
    <citation type="submission" date="2018-08" db="EMBL/GenBank/DDBJ databases">
        <title>Draft genome sequence of Psychrilyobacter sp. strain SD5 isolated from Black Sea water.</title>
        <authorList>
            <person name="Yadav S."/>
            <person name="Villanueva L."/>
            <person name="Damste J.S.S."/>
        </authorList>
    </citation>
    <scope>NUCLEOTIDE SEQUENCE [LARGE SCALE GENOMIC DNA]</scope>
    <source>
        <strain evidence="7 8">SD5</strain>
    </source>
</reference>